<gene>
    <name evidence="1" type="ORF">DILT_LOCUS12933</name>
</gene>
<sequence length="231" mass="25887">MPQPFISAVDMLAKLRLQPSGGFLGFRAYTFGLKSRCAILFASCQSPTLTVLNHPRADVVDNIMLVADFWFPRPLVASRDSIGEEGTFIAFCPHVMHADCKEKARPSNMYFKCPVCHALSNFDLPLYGHVTDGLSSVWLSRQLEVHQNSYDLTSWLKRLQRWIDERPLVAPPGSSKDRQLCLLPNESEPDGTPIIANVLWEGYLVISSFPHLMHAEFGVRSAGEEEGRSHS</sequence>
<dbReference type="AlphaFoldDB" id="A0A3P7PB25"/>
<proteinExistence type="predicted"/>
<dbReference type="EMBL" id="UYRU01068214">
    <property type="protein sequence ID" value="VDN17469.1"/>
    <property type="molecule type" value="Genomic_DNA"/>
</dbReference>
<organism evidence="1 2">
    <name type="scientific">Dibothriocephalus latus</name>
    <name type="common">Fish tapeworm</name>
    <name type="synonym">Diphyllobothrium latum</name>
    <dbReference type="NCBI Taxonomy" id="60516"/>
    <lineage>
        <taxon>Eukaryota</taxon>
        <taxon>Metazoa</taxon>
        <taxon>Spiralia</taxon>
        <taxon>Lophotrochozoa</taxon>
        <taxon>Platyhelminthes</taxon>
        <taxon>Cestoda</taxon>
        <taxon>Eucestoda</taxon>
        <taxon>Diphyllobothriidea</taxon>
        <taxon>Diphyllobothriidae</taxon>
        <taxon>Dibothriocephalus</taxon>
    </lineage>
</organism>
<evidence type="ECO:0000313" key="2">
    <source>
        <dbReference type="Proteomes" id="UP000281553"/>
    </source>
</evidence>
<accession>A0A3P7PB25</accession>
<dbReference type="Proteomes" id="UP000281553">
    <property type="component" value="Unassembled WGS sequence"/>
</dbReference>
<reference evidence="1 2" key="1">
    <citation type="submission" date="2018-11" db="EMBL/GenBank/DDBJ databases">
        <authorList>
            <consortium name="Pathogen Informatics"/>
        </authorList>
    </citation>
    <scope>NUCLEOTIDE SEQUENCE [LARGE SCALE GENOMIC DNA]</scope>
</reference>
<evidence type="ECO:0000313" key="1">
    <source>
        <dbReference type="EMBL" id="VDN17469.1"/>
    </source>
</evidence>
<dbReference type="OrthoDB" id="10627558at2759"/>
<keyword evidence="2" id="KW-1185">Reference proteome</keyword>
<name>A0A3P7PB25_DIBLA</name>
<protein>
    <submittedName>
        <fullName evidence="1">Uncharacterized protein</fullName>
    </submittedName>
</protein>